<dbReference type="EMBL" id="JAGYPE010000002">
    <property type="protein sequence ID" value="MBS4181434.1"/>
    <property type="molecule type" value="Genomic_DNA"/>
</dbReference>
<dbReference type="InterPro" id="IPR050114">
    <property type="entry name" value="UPF0173_UPF0282_UlaG_hydrolase"/>
</dbReference>
<gene>
    <name evidence="3" type="ORF">KHB02_08555</name>
</gene>
<dbReference type="InterPro" id="IPR001279">
    <property type="entry name" value="Metallo-B-lactamas"/>
</dbReference>
<dbReference type="SMART" id="SM00849">
    <property type="entry name" value="Lactamase_B"/>
    <property type="match status" value="1"/>
</dbReference>
<dbReference type="PANTHER" id="PTHR43546:SF3">
    <property type="entry name" value="UPF0173 METAL-DEPENDENT HYDROLASE MJ1163"/>
    <property type="match status" value="1"/>
</dbReference>
<evidence type="ECO:0000259" key="2">
    <source>
        <dbReference type="SMART" id="SM00849"/>
    </source>
</evidence>
<name>A0A942Y8R5_9BACI</name>
<feature type="region of interest" description="Disordered" evidence="1">
    <location>
        <begin position="1"/>
        <end position="22"/>
    </location>
</feature>
<organism evidence="3">
    <name type="scientific">Neobacillus citreus</name>
    <dbReference type="NCBI Taxonomy" id="2833578"/>
    <lineage>
        <taxon>Bacteria</taxon>
        <taxon>Bacillati</taxon>
        <taxon>Bacillota</taxon>
        <taxon>Bacilli</taxon>
        <taxon>Bacillales</taxon>
        <taxon>Bacillaceae</taxon>
        <taxon>Neobacillus</taxon>
    </lineage>
</organism>
<evidence type="ECO:0000313" key="3">
    <source>
        <dbReference type="EMBL" id="MBS4181434.1"/>
    </source>
</evidence>
<dbReference type="PANTHER" id="PTHR43546">
    <property type="entry name" value="UPF0173 METAL-DEPENDENT HYDROLASE MJ1163-RELATED"/>
    <property type="match status" value="1"/>
</dbReference>
<comment type="caution">
    <text evidence="3">The sequence shown here is derived from an EMBL/GenBank/DDBJ whole genome shotgun (WGS) entry which is preliminary data.</text>
</comment>
<reference evidence="3" key="1">
    <citation type="submission" date="2021-05" db="EMBL/GenBank/DDBJ databases">
        <title>Novel Bacillus species.</title>
        <authorList>
            <person name="Liu G."/>
        </authorList>
    </citation>
    <scope>NUCLEOTIDE SEQUENCE</scope>
    <source>
        <strain evidence="3">FJAT-50051</strain>
    </source>
</reference>
<proteinExistence type="predicted"/>
<protein>
    <submittedName>
        <fullName evidence="3">MBL fold metallo-hydrolase</fullName>
    </submittedName>
</protein>
<evidence type="ECO:0000256" key="1">
    <source>
        <dbReference type="SAM" id="MobiDB-lite"/>
    </source>
</evidence>
<sequence>MARRRWPASSRPKGNRSSRTGPIVQVGCTLWGMDLTKHTHATVVLTDGDRTLVIDPGAYTPNAAELIAGTTAVLVTHDHPDHVDPAVLGSALDAQPDLRVWAPAAVTAELGDHDGRVATVSPGDVFEAAGFRVETVGGDHAAVHPDVPPMSNVGFVVDGDVYHPGDAYFVPSTPVRTLLVPTSGPWAKLGDFVDFVRAVHPERAVQIHDLMLSDAGKQSFARFHEQLTGTELVTLPDGGTITL</sequence>
<dbReference type="AlphaFoldDB" id="A0A942Y8R5"/>
<dbReference type="InterPro" id="IPR036866">
    <property type="entry name" value="RibonucZ/Hydroxyglut_hydro"/>
</dbReference>
<dbReference type="SUPFAM" id="SSF56281">
    <property type="entry name" value="Metallo-hydrolase/oxidoreductase"/>
    <property type="match status" value="1"/>
</dbReference>
<feature type="domain" description="Metallo-beta-lactamase" evidence="2">
    <location>
        <begin position="39"/>
        <end position="208"/>
    </location>
</feature>
<dbReference type="Gene3D" id="3.60.15.10">
    <property type="entry name" value="Ribonuclease Z/Hydroxyacylglutathione hydrolase-like"/>
    <property type="match status" value="1"/>
</dbReference>
<dbReference type="Pfam" id="PF13483">
    <property type="entry name" value="Lactamase_B_3"/>
    <property type="match status" value="1"/>
</dbReference>
<accession>A0A942Y8R5</accession>